<dbReference type="PROSITE" id="PS51420">
    <property type="entry name" value="RHO"/>
    <property type="match status" value="1"/>
</dbReference>
<evidence type="ECO:0000313" key="9">
    <source>
        <dbReference type="Proteomes" id="UP001159427"/>
    </source>
</evidence>
<name>A0ABN8SUK2_9CNID</name>
<dbReference type="PROSITE" id="PS00109">
    <property type="entry name" value="PROTEIN_KINASE_TYR"/>
    <property type="match status" value="1"/>
</dbReference>
<dbReference type="PANTHER" id="PTHR47980">
    <property type="entry name" value="LD44762P"/>
    <property type="match status" value="1"/>
</dbReference>
<sequence>MQAKYQLKTAIGNGSYGRVYEATLNNEPVAAKVLHPTLIHPTIVKKFREECVLLQRLNHKNVVKLIQFNISNSSSPVLFTELLACDLEEYITNLKPEKIPFPEVVSIILDVANGLVYLHYEWAIIHRDLASKNILLTNTRQAKIADLGLAKFYCGKQGMSASPVPGTPLYAAPETHPKPGTTSPKVVYNEKIDIFSLGVISMEAINGREPKCDPVVFDTDGRRIPENKRRKDDIREMGDHRLRGLVLRCIEDNSDKRLNAKEVVEWLQKEKSIIERKNTTVQRRQRRTNYLPTLKIIPLGNSATGKTCIIQRFKDNCFPEEPTTPSTIGLDVFIKNITLNGKEFSLRIDDTSGQERFDSITSSFLRDADGFLLVFDVTNRQSFEQGIHRTKTLIDHHLDDCACTILVGNKVDAGDKREVTRKQAEELAANLGVRYFETSAKTGQNIETVFEELAKEIYNALDLSDIGTYPQKNPCNGAVHLRQELGQEQTEKFRLNLSQRCPCC</sequence>
<dbReference type="PROSITE" id="PS00107">
    <property type="entry name" value="PROTEIN_KINASE_ATP"/>
    <property type="match status" value="1"/>
</dbReference>
<dbReference type="SMART" id="SM00176">
    <property type="entry name" value="RAN"/>
    <property type="match status" value="1"/>
</dbReference>
<dbReference type="PROSITE" id="PS50011">
    <property type="entry name" value="PROTEIN_KINASE_DOM"/>
    <property type="match status" value="1"/>
</dbReference>
<evidence type="ECO:0000259" key="7">
    <source>
        <dbReference type="PROSITE" id="PS50011"/>
    </source>
</evidence>
<evidence type="ECO:0000256" key="2">
    <source>
        <dbReference type="ARBA" id="ARBA00022741"/>
    </source>
</evidence>
<dbReference type="SMART" id="SM00174">
    <property type="entry name" value="RHO"/>
    <property type="match status" value="1"/>
</dbReference>
<keyword evidence="2 6" id="KW-0547">Nucleotide-binding</keyword>
<dbReference type="PROSITE" id="PS51421">
    <property type="entry name" value="RAS"/>
    <property type="match status" value="1"/>
</dbReference>
<organism evidence="8 9">
    <name type="scientific">Porites evermanni</name>
    <dbReference type="NCBI Taxonomy" id="104178"/>
    <lineage>
        <taxon>Eukaryota</taxon>
        <taxon>Metazoa</taxon>
        <taxon>Cnidaria</taxon>
        <taxon>Anthozoa</taxon>
        <taxon>Hexacorallia</taxon>
        <taxon>Scleractinia</taxon>
        <taxon>Fungiina</taxon>
        <taxon>Poritidae</taxon>
        <taxon>Porites</taxon>
    </lineage>
</organism>
<keyword evidence="4" id="KW-0449">Lipoprotein</keyword>
<keyword evidence="6" id="KW-0067">ATP-binding</keyword>
<dbReference type="PROSITE" id="PS51419">
    <property type="entry name" value="RAB"/>
    <property type="match status" value="1"/>
</dbReference>
<evidence type="ECO:0000256" key="1">
    <source>
        <dbReference type="ARBA" id="ARBA00006270"/>
    </source>
</evidence>
<dbReference type="Proteomes" id="UP001159427">
    <property type="component" value="Unassembled WGS sequence"/>
</dbReference>
<dbReference type="InterPro" id="IPR001806">
    <property type="entry name" value="Small_GTPase"/>
</dbReference>
<feature type="binding site" evidence="6">
    <location>
        <position position="32"/>
    </location>
    <ligand>
        <name>ATP</name>
        <dbReference type="ChEBI" id="CHEBI:30616"/>
    </ligand>
</feature>
<dbReference type="InterPro" id="IPR008266">
    <property type="entry name" value="Tyr_kinase_AS"/>
</dbReference>
<dbReference type="Gene3D" id="3.40.50.300">
    <property type="entry name" value="P-loop containing nucleotide triphosphate hydrolases"/>
    <property type="match status" value="1"/>
</dbReference>
<dbReference type="Gene3D" id="1.10.510.10">
    <property type="entry name" value="Transferase(Phosphotransferase) domain 1"/>
    <property type="match status" value="1"/>
</dbReference>
<dbReference type="NCBIfam" id="TIGR00231">
    <property type="entry name" value="small_GTP"/>
    <property type="match status" value="1"/>
</dbReference>
<dbReference type="CDD" id="cd00154">
    <property type="entry name" value="Rab"/>
    <property type="match status" value="1"/>
</dbReference>
<dbReference type="EMBL" id="CALNXI010003880">
    <property type="protein sequence ID" value="CAH3194546.1"/>
    <property type="molecule type" value="Genomic_DNA"/>
</dbReference>
<dbReference type="SMART" id="SM00173">
    <property type="entry name" value="RAS"/>
    <property type="match status" value="1"/>
</dbReference>
<proteinExistence type="inferred from homology"/>
<protein>
    <recommendedName>
        <fullName evidence="7">Protein kinase domain-containing protein</fullName>
    </recommendedName>
</protein>
<dbReference type="InterPro" id="IPR020635">
    <property type="entry name" value="Tyr_kinase_cat_dom"/>
</dbReference>
<comment type="similarity">
    <text evidence="1">Belongs to the small GTPase superfamily. Rab family.</text>
</comment>
<dbReference type="InterPro" id="IPR017441">
    <property type="entry name" value="Protein_kinase_ATP_BS"/>
</dbReference>
<evidence type="ECO:0000256" key="4">
    <source>
        <dbReference type="ARBA" id="ARBA00023288"/>
    </source>
</evidence>
<keyword evidence="9" id="KW-1185">Reference proteome</keyword>
<dbReference type="SMART" id="SM00175">
    <property type="entry name" value="RAB"/>
    <property type="match status" value="1"/>
</dbReference>
<dbReference type="InterPro" id="IPR000719">
    <property type="entry name" value="Prot_kinase_dom"/>
</dbReference>
<evidence type="ECO:0000256" key="3">
    <source>
        <dbReference type="ARBA" id="ARBA00023134"/>
    </source>
</evidence>
<dbReference type="InterPro" id="IPR050305">
    <property type="entry name" value="Small_GTPase_Rab"/>
</dbReference>
<dbReference type="Pfam" id="PF00071">
    <property type="entry name" value="Ras"/>
    <property type="match status" value="1"/>
</dbReference>
<dbReference type="SMART" id="SM00219">
    <property type="entry name" value="TyrKc"/>
    <property type="match status" value="1"/>
</dbReference>
<reference evidence="8 9" key="1">
    <citation type="submission" date="2022-05" db="EMBL/GenBank/DDBJ databases">
        <authorList>
            <consortium name="Genoscope - CEA"/>
            <person name="William W."/>
        </authorList>
    </citation>
    <scope>NUCLEOTIDE SEQUENCE [LARGE SCALE GENOMIC DNA]</scope>
</reference>
<keyword evidence="5" id="KW-0636">Prenylation</keyword>
<evidence type="ECO:0000313" key="8">
    <source>
        <dbReference type="EMBL" id="CAH3194546.1"/>
    </source>
</evidence>
<dbReference type="InterPro" id="IPR011009">
    <property type="entry name" value="Kinase-like_dom_sf"/>
</dbReference>
<accession>A0ABN8SUK2</accession>
<dbReference type="InterPro" id="IPR005225">
    <property type="entry name" value="Small_GTP-bd"/>
</dbReference>
<dbReference type="SUPFAM" id="SSF52540">
    <property type="entry name" value="P-loop containing nucleoside triphosphate hydrolases"/>
    <property type="match status" value="1"/>
</dbReference>
<dbReference type="Gene3D" id="3.30.200.20">
    <property type="entry name" value="Phosphorylase Kinase, domain 1"/>
    <property type="match status" value="1"/>
</dbReference>
<gene>
    <name evidence="8" type="ORF">PEVE_00028051</name>
</gene>
<evidence type="ECO:0000256" key="6">
    <source>
        <dbReference type="PROSITE-ProRule" id="PRU10141"/>
    </source>
</evidence>
<dbReference type="SUPFAM" id="SSF56112">
    <property type="entry name" value="Protein kinase-like (PK-like)"/>
    <property type="match status" value="1"/>
</dbReference>
<feature type="domain" description="Protein kinase" evidence="7">
    <location>
        <begin position="5"/>
        <end position="267"/>
    </location>
</feature>
<evidence type="ECO:0000256" key="5">
    <source>
        <dbReference type="ARBA" id="ARBA00023289"/>
    </source>
</evidence>
<dbReference type="InterPro" id="IPR027417">
    <property type="entry name" value="P-loop_NTPase"/>
</dbReference>
<comment type="caution">
    <text evidence="8">The sequence shown here is derived from an EMBL/GenBank/DDBJ whole genome shotgun (WGS) entry which is preliminary data.</text>
</comment>
<dbReference type="PRINTS" id="PR00449">
    <property type="entry name" value="RASTRNSFRMNG"/>
</dbReference>
<dbReference type="Pfam" id="PF00069">
    <property type="entry name" value="Pkinase"/>
    <property type="match status" value="1"/>
</dbReference>
<keyword evidence="3" id="KW-0342">GTP-binding</keyword>